<reference evidence="7 8" key="1">
    <citation type="submission" date="2024-08" db="EMBL/GenBank/DDBJ databases">
        <authorList>
            <person name="Cucini C."/>
            <person name="Frati F."/>
        </authorList>
    </citation>
    <scope>NUCLEOTIDE SEQUENCE [LARGE SCALE GENOMIC DNA]</scope>
</reference>
<protein>
    <recommendedName>
        <fullName evidence="6">Lipase domain-containing protein</fullName>
    </recommendedName>
</protein>
<evidence type="ECO:0000256" key="4">
    <source>
        <dbReference type="RuleBase" id="RU004262"/>
    </source>
</evidence>
<evidence type="ECO:0000313" key="8">
    <source>
        <dbReference type="Proteomes" id="UP001642540"/>
    </source>
</evidence>
<comment type="caution">
    <text evidence="7">The sequence shown here is derived from an EMBL/GenBank/DDBJ whole genome shotgun (WGS) entry which is preliminary data.</text>
</comment>
<keyword evidence="5" id="KW-0732">Signal</keyword>
<dbReference type="SUPFAM" id="SSF53474">
    <property type="entry name" value="alpha/beta-Hydrolases"/>
    <property type="match status" value="1"/>
</dbReference>
<dbReference type="Proteomes" id="UP001642540">
    <property type="component" value="Unassembled WGS sequence"/>
</dbReference>
<organism evidence="7 8">
    <name type="scientific">Orchesella dallaii</name>
    <dbReference type="NCBI Taxonomy" id="48710"/>
    <lineage>
        <taxon>Eukaryota</taxon>
        <taxon>Metazoa</taxon>
        <taxon>Ecdysozoa</taxon>
        <taxon>Arthropoda</taxon>
        <taxon>Hexapoda</taxon>
        <taxon>Collembola</taxon>
        <taxon>Entomobryomorpha</taxon>
        <taxon>Entomobryoidea</taxon>
        <taxon>Orchesellidae</taxon>
        <taxon>Orchesellinae</taxon>
        <taxon>Orchesella</taxon>
    </lineage>
</organism>
<comment type="subcellular location">
    <subcellularLocation>
        <location evidence="1">Secreted</location>
    </subcellularLocation>
</comment>
<sequence>MATWNLYLVSFGVFVVIASFVGIANSESVGQRPQPHPALCLESDESSDACRKIDEPLYLLYTDANNPEKYNQIFLNKNDTHRIAQANPTKGSVWKILIHGFVSNSNSSFPVNVRQAYMERTRKTGIKYNILVVDWGRAACASLDSAKNYMYDYAAKNVAQVGRHLGDLIVLLHEQDFLNLKTDVHMIGFSLGAHVAGQAGRRVWDKTGATVRRISGLDPAGPAFWAWDVVPSFMIPLRRLHRKDTQFADIYHTSELYGSDTRMGDVDFFINGGVSQPSCSPTLFTRFTPFLKTLTQVCSHGYATELYAKTINDNSMKGCMCPSYLTYTLGSCRCEDTAVLGEFTDNSTTTIGTFYIDTPDTWSFTSVWNRFTSWKELKELGKSWWDALCHD</sequence>
<feature type="signal peptide" evidence="5">
    <location>
        <begin position="1"/>
        <end position="26"/>
    </location>
</feature>
<dbReference type="InterPro" id="IPR029058">
    <property type="entry name" value="AB_hydrolase_fold"/>
</dbReference>
<feature type="domain" description="Lipase" evidence="6">
    <location>
        <begin position="49"/>
        <end position="344"/>
    </location>
</feature>
<evidence type="ECO:0000259" key="6">
    <source>
        <dbReference type="Pfam" id="PF00151"/>
    </source>
</evidence>
<dbReference type="PANTHER" id="PTHR11610">
    <property type="entry name" value="LIPASE"/>
    <property type="match status" value="1"/>
</dbReference>
<dbReference type="Pfam" id="PF00151">
    <property type="entry name" value="Lipase"/>
    <property type="match status" value="1"/>
</dbReference>
<dbReference type="EMBL" id="CAXLJM020000057">
    <property type="protein sequence ID" value="CAL8118402.1"/>
    <property type="molecule type" value="Genomic_DNA"/>
</dbReference>
<accession>A0ABP1R302</accession>
<dbReference type="PANTHER" id="PTHR11610:SF173">
    <property type="entry name" value="LIPASE DOMAIN-CONTAINING PROTEIN-RELATED"/>
    <property type="match status" value="1"/>
</dbReference>
<keyword evidence="3" id="KW-0964">Secreted</keyword>
<evidence type="ECO:0000256" key="3">
    <source>
        <dbReference type="ARBA" id="ARBA00022525"/>
    </source>
</evidence>
<evidence type="ECO:0000256" key="2">
    <source>
        <dbReference type="ARBA" id="ARBA00010701"/>
    </source>
</evidence>
<dbReference type="InterPro" id="IPR013818">
    <property type="entry name" value="Lipase"/>
</dbReference>
<gene>
    <name evidence="7" type="ORF">ODALV1_LOCUS18117</name>
</gene>
<proteinExistence type="inferred from homology"/>
<evidence type="ECO:0000256" key="1">
    <source>
        <dbReference type="ARBA" id="ARBA00004613"/>
    </source>
</evidence>
<evidence type="ECO:0000313" key="7">
    <source>
        <dbReference type="EMBL" id="CAL8118402.1"/>
    </source>
</evidence>
<dbReference type="InterPro" id="IPR000734">
    <property type="entry name" value="TAG_lipase"/>
</dbReference>
<comment type="similarity">
    <text evidence="2 4">Belongs to the AB hydrolase superfamily. Lipase family.</text>
</comment>
<keyword evidence="8" id="KW-1185">Reference proteome</keyword>
<dbReference type="Gene3D" id="3.40.50.1820">
    <property type="entry name" value="alpha/beta hydrolase"/>
    <property type="match status" value="1"/>
</dbReference>
<name>A0ABP1R302_9HEXA</name>
<feature type="chain" id="PRO_5047239701" description="Lipase domain-containing protein" evidence="5">
    <location>
        <begin position="27"/>
        <end position="391"/>
    </location>
</feature>
<evidence type="ECO:0000256" key="5">
    <source>
        <dbReference type="SAM" id="SignalP"/>
    </source>
</evidence>